<feature type="transmembrane region" description="Helical" evidence="7">
    <location>
        <begin position="54"/>
        <end position="74"/>
    </location>
</feature>
<reference evidence="8 9" key="1">
    <citation type="journal article" date="2018" name="Plant J.">
        <title>Genome sequences of Chlorella sorokiniana UTEX 1602 and Micractinium conductrix SAG 241.80: implications to maltose excretion by a green alga.</title>
        <authorList>
            <person name="Arriola M.B."/>
            <person name="Velmurugan N."/>
            <person name="Zhang Y."/>
            <person name="Plunkett M.H."/>
            <person name="Hondzo H."/>
            <person name="Barney B.M."/>
        </authorList>
    </citation>
    <scope>NUCLEOTIDE SEQUENCE [LARGE SCALE GENOMIC DNA]</scope>
    <source>
        <strain evidence="9">UTEX 1602</strain>
    </source>
</reference>
<protein>
    <submittedName>
        <fullName evidence="8">Sulfite exporter family</fullName>
    </submittedName>
</protein>
<feature type="compositionally biased region" description="Pro residues" evidence="6">
    <location>
        <begin position="593"/>
        <end position="612"/>
    </location>
</feature>
<keyword evidence="9" id="KW-1185">Reference proteome</keyword>
<dbReference type="InterPro" id="IPR002781">
    <property type="entry name" value="TM_pro_TauE-like"/>
</dbReference>
<feature type="transmembrane region" description="Helical" evidence="7">
    <location>
        <begin position="544"/>
        <end position="565"/>
    </location>
</feature>
<keyword evidence="5 7" id="KW-0472">Membrane</keyword>
<organism evidence="8 9">
    <name type="scientific">Chlorella sorokiniana</name>
    <name type="common">Freshwater green alga</name>
    <dbReference type="NCBI Taxonomy" id="3076"/>
    <lineage>
        <taxon>Eukaryota</taxon>
        <taxon>Viridiplantae</taxon>
        <taxon>Chlorophyta</taxon>
        <taxon>core chlorophytes</taxon>
        <taxon>Trebouxiophyceae</taxon>
        <taxon>Chlorellales</taxon>
        <taxon>Chlorellaceae</taxon>
        <taxon>Chlorella clade</taxon>
        <taxon>Chlorella</taxon>
    </lineage>
</organism>
<dbReference type="EMBL" id="LHPG02000004">
    <property type="protein sequence ID" value="PRW58957.1"/>
    <property type="molecule type" value="Genomic_DNA"/>
</dbReference>
<feature type="region of interest" description="Disordered" evidence="6">
    <location>
        <begin position="115"/>
        <end position="154"/>
    </location>
</feature>
<feature type="transmembrane region" description="Helical" evidence="7">
    <location>
        <begin position="484"/>
        <end position="505"/>
    </location>
</feature>
<feature type="transmembrane region" description="Helical" evidence="7">
    <location>
        <begin position="511"/>
        <end position="532"/>
    </location>
</feature>
<dbReference type="STRING" id="3076.A0A2P6TY12"/>
<evidence type="ECO:0000256" key="3">
    <source>
        <dbReference type="ARBA" id="ARBA00022692"/>
    </source>
</evidence>
<feature type="compositionally biased region" description="Polar residues" evidence="6">
    <location>
        <begin position="145"/>
        <end position="154"/>
    </location>
</feature>
<feature type="region of interest" description="Disordered" evidence="6">
    <location>
        <begin position="167"/>
        <end position="193"/>
    </location>
</feature>
<evidence type="ECO:0000256" key="5">
    <source>
        <dbReference type="ARBA" id="ARBA00023136"/>
    </source>
</evidence>
<dbReference type="GO" id="GO:0016567">
    <property type="term" value="P:protein ubiquitination"/>
    <property type="evidence" value="ECO:0007669"/>
    <property type="project" value="TreeGrafter"/>
</dbReference>
<feature type="region of interest" description="Disordered" evidence="6">
    <location>
        <begin position="590"/>
        <end position="624"/>
    </location>
</feature>
<comment type="caution">
    <text evidence="8">The sequence shown here is derived from an EMBL/GenBank/DDBJ whole genome shotgun (WGS) entry which is preliminary data.</text>
</comment>
<keyword evidence="4 7" id="KW-1133">Transmembrane helix</keyword>
<comment type="similarity">
    <text evidence="2">Belongs to the 4-toluene sulfonate uptake permease (TSUP) (TC 2.A.102) family.</text>
</comment>
<feature type="compositionally biased region" description="Low complexity" evidence="6">
    <location>
        <begin position="404"/>
        <end position="417"/>
    </location>
</feature>
<dbReference type="GO" id="GO:0031464">
    <property type="term" value="C:Cul4A-RING E3 ubiquitin ligase complex"/>
    <property type="evidence" value="ECO:0007669"/>
    <property type="project" value="TreeGrafter"/>
</dbReference>
<feature type="transmembrane region" description="Helical" evidence="7">
    <location>
        <begin position="339"/>
        <end position="357"/>
    </location>
</feature>
<evidence type="ECO:0000256" key="7">
    <source>
        <dbReference type="SAM" id="Phobius"/>
    </source>
</evidence>
<sequence>MVSNSVGIGGSQIYDFTSASALSLSIVAISSLGALAQALLVHNPLRPGTPLADLQATLLLAPALLCGVTVGVLANHATTMSGLRLWRKETAIRQQMLACTPIQLDASDGDLEAATLGQDGAGSDSKLADGQLSQSGSREAGQLAPMQNSSQPRRSLTVMRSFRAAAERQQSFAAQREPDQPPAASDQRQELRRRHSGMQLLRGTSLALRQTLQLVATGQCEAAHLAVDDLVCLQAHGSVQGDLQLRASRSMVVCAPVVDELPQSQLQRFCTAPPVRSSSWRRPLGTAATTVDLPGKQGEASMEKASSWGGSTVEGALHMPPAKAPAALQQQPRRRFPQLPWRTLAALAGVYATYLGLVLGGNAAGACSVAWYVLVPLQFVGFLVLSGLLVWKANQGEEGGASSGTGSSSSTLGSSTGKAVTPVPGPAGQLGSSGLALAQFSLGMLIGLVAITVVGGAIAALFGSGGGIMVVPLLLQLGVAMQPAAATSSVLVFIGASAGALTQLVLGNLNIAYAGVFGGTALVASLIGTYLSRSLVRRLGRPSVLVFAFVALLVAALVVTIAFPAREAVQELVDVCPPLRKPVLRREAAAVPAPAPPPPPSEPQPQPQPPSEAQPQPQGGSARHQARRAVPLSHYWKFKLQAVPMFLVLAAIGCWLGDFIAAGCCLSNAIVILLLPVPGPG</sequence>
<proteinExistence type="inferred from homology"/>
<evidence type="ECO:0000313" key="8">
    <source>
        <dbReference type="EMBL" id="PRW58957.1"/>
    </source>
</evidence>
<evidence type="ECO:0000256" key="2">
    <source>
        <dbReference type="ARBA" id="ARBA00009142"/>
    </source>
</evidence>
<evidence type="ECO:0000313" key="9">
    <source>
        <dbReference type="Proteomes" id="UP000239899"/>
    </source>
</evidence>
<comment type="subcellular location">
    <subcellularLocation>
        <location evidence="1">Membrane</location>
        <topology evidence="1">Multi-pass membrane protein</topology>
    </subcellularLocation>
</comment>
<accession>A0A2P6TY12</accession>
<dbReference type="Pfam" id="PF01925">
    <property type="entry name" value="TauE"/>
    <property type="match status" value="1"/>
</dbReference>
<evidence type="ECO:0000256" key="6">
    <source>
        <dbReference type="SAM" id="MobiDB-lite"/>
    </source>
</evidence>
<gene>
    <name evidence="8" type="ORF">C2E21_2489</name>
</gene>
<dbReference type="GO" id="GO:0016020">
    <property type="term" value="C:membrane"/>
    <property type="evidence" value="ECO:0007669"/>
    <property type="project" value="UniProtKB-SubCell"/>
</dbReference>
<dbReference type="PANTHER" id="PTHR14255:SF3">
    <property type="entry name" value="SULFITE EXPORTER TAUE_SAFE FAMILY PROTEIN 5-RELATED"/>
    <property type="match status" value="1"/>
</dbReference>
<feature type="transmembrane region" description="Helical" evidence="7">
    <location>
        <begin position="21"/>
        <end position="42"/>
    </location>
</feature>
<name>A0A2P6TY12_CHLSO</name>
<dbReference type="Proteomes" id="UP000239899">
    <property type="component" value="Unassembled WGS sequence"/>
</dbReference>
<feature type="region of interest" description="Disordered" evidence="6">
    <location>
        <begin position="397"/>
        <end position="420"/>
    </location>
</feature>
<feature type="transmembrane region" description="Helical" evidence="7">
    <location>
        <begin position="642"/>
        <end position="675"/>
    </location>
</feature>
<dbReference type="PANTHER" id="PTHR14255">
    <property type="entry name" value="CEREBLON"/>
    <property type="match status" value="1"/>
</dbReference>
<dbReference type="AlphaFoldDB" id="A0A2P6TY12"/>
<keyword evidence="3 7" id="KW-0812">Transmembrane</keyword>
<feature type="transmembrane region" description="Helical" evidence="7">
    <location>
        <begin position="369"/>
        <end position="391"/>
    </location>
</feature>
<evidence type="ECO:0000256" key="1">
    <source>
        <dbReference type="ARBA" id="ARBA00004141"/>
    </source>
</evidence>
<evidence type="ECO:0000256" key="4">
    <source>
        <dbReference type="ARBA" id="ARBA00022989"/>
    </source>
</evidence>